<dbReference type="AlphaFoldDB" id="A0A4Y2LAB0"/>
<comment type="caution">
    <text evidence="1">The sequence shown here is derived from an EMBL/GenBank/DDBJ whole genome shotgun (WGS) entry which is preliminary data.</text>
</comment>
<sequence length="164" mass="19199">MQFEENIQSRRIFFHYDNAQPHTARLTQRKTEEFRWQILKHPLYSPDLAPSDYHLFGLLKFRQVMKHFAAGADVKREAFADDLALVLAGRVRKELENKTNKALDAIANKLRELKLDLSVDKCQGLAFRFNVHYRQRRGPSIFNRNPIFKINGQSVKIGNSLKFL</sequence>
<dbReference type="Proteomes" id="UP000499080">
    <property type="component" value="Unassembled WGS sequence"/>
</dbReference>
<dbReference type="Gene3D" id="3.30.420.10">
    <property type="entry name" value="Ribonuclease H-like superfamily/Ribonuclease H"/>
    <property type="match status" value="1"/>
</dbReference>
<gene>
    <name evidence="1" type="ORF">AVEN_170931_1</name>
</gene>
<evidence type="ECO:0000313" key="1">
    <source>
        <dbReference type="EMBL" id="GBN11170.1"/>
    </source>
</evidence>
<dbReference type="OrthoDB" id="10017160at2759"/>
<protein>
    <recommendedName>
        <fullName evidence="3">Histone-lysine N-methyltransferase SETMAR</fullName>
    </recommendedName>
</protein>
<dbReference type="InterPro" id="IPR036397">
    <property type="entry name" value="RNaseH_sf"/>
</dbReference>
<name>A0A4Y2LAB0_ARAVE</name>
<proteinExistence type="predicted"/>
<accession>A0A4Y2LAB0</accession>
<reference evidence="1 2" key="1">
    <citation type="journal article" date="2019" name="Sci. Rep.">
        <title>Orb-weaving spider Araneus ventricosus genome elucidates the spidroin gene catalogue.</title>
        <authorList>
            <person name="Kono N."/>
            <person name="Nakamura H."/>
            <person name="Ohtoshi R."/>
            <person name="Moran D.A.P."/>
            <person name="Shinohara A."/>
            <person name="Yoshida Y."/>
            <person name="Fujiwara M."/>
            <person name="Mori M."/>
            <person name="Tomita M."/>
            <person name="Arakawa K."/>
        </authorList>
    </citation>
    <scope>NUCLEOTIDE SEQUENCE [LARGE SCALE GENOMIC DNA]</scope>
</reference>
<evidence type="ECO:0000313" key="2">
    <source>
        <dbReference type="Proteomes" id="UP000499080"/>
    </source>
</evidence>
<dbReference type="InterPro" id="IPR052709">
    <property type="entry name" value="Transposase-MT_Hybrid"/>
</dbReference>
<dbReference type="EMBL" id="BGPR01005547">
    <property type="protein sequence ID" value="GBN11170.1"/>
    <property type="molecule type" value="Genomic_DNA"/>
</dbReference>
<organism evidence="1 2">
    <name type="scientific">Araneus ventricosus</name>
    <name type="common">Orbweaver spider</name>
    <name type="synonym">Epeira ventricosa</name>
    <dbReference type="NCBI Taxonomy" id="182803"/>
    <lineage>
        <taxon>Eukaryota</taxon>
        <taxon>Metazoa</taxon>
        <taxon>Ecdysozoa</taxon>
        <taxon>Arthropoda</taxon>
        <taxon>Chelicerata</taxon>
        <taxon>Arachnida</taxon>
        <taxon>Araneae</taxon>
        <taxon>Araneomorphae</taxon>
        <taxon>Entelegynae</taxon>
        <taxon>Araneoidea</taxon>
        <taxon>Araneidae</taxon>
        <taxon>Araneus</taxon>
    </lineage>
</organism>
<keyword evidence="2" id="KW-1185">Reference proteome</keyword>
<dbReference type="GO" id="GO:0003676">
    <property type="term" value="F:nucleic acid binding"/>
    <property type="evidence" value="ECO:0007669"/>
    <property type="project" value="InterPro"/>
</dbReference>
<dbReference type="PANTHER" id="PTHR46060:SF1">
    <property type="entry name" value="MARINER MOS1 TRANSPOSASE-LIKE PROTEIN"/>
    <property type="match status" value="1"/>
</dbReference>
<evidence type="ECO:0008006" key="3">
    <source>
        <dbReference type="Google" id="ProtNLM"/>
    </source>
</evidence>
<dbReference type="PANTHER" id="PTHR46060">
    <property type="entry name" value="MARINER MOS1 TRANSPOSASE-LIKE PROTEIN"/>
    <property type="match status" value="1"/>
</dbReference>